<gene>
    <name evidence="8" type="ORF">ASEP1449_LOCUS10465</name>
</gene>
<dbReference type="GO" id="GO:0016020">
    <property type="term" value="C:membrane"/>
    <property type="evidence" value="ECO:0007669"/>
    <property type="project" value="UniProtKB-SubCell"/>
</dbReference>
<dbReference type="GO" id="GO:0005783">
    <property type="term" value="C:endoplasmic reticulum"/>
    <property type="evidence" value="ECO:0007669"/>
    <property type="project" value="TreeGrafter"/>
</dbReference>
<evidence type="ECO:0000256" key="2">
    <source>
        <dbReference type="ARBA" id="ARBA00022448"/>
    </source>
</evidence>
<dbReference type="PROSITE" id="PS51847">
    <property type="entry name" value="SMP"/>
    <property type="match status" value="1"/>
</dbReference>
<keyword evidence="6" id="KW-1133">Transmembrane helix</keyword>
<keyword evidence="3" id="KW-0445">Lipid transport</keyword>
<comment type="subcellular location">
    <subcellularLocation>
        <location evidence="1">Membrane</location>
    </subcellularLocation>
</comment>
<organism evidence="8">
    <name type="scientific">Attheya septentrionalis</name>
    <dbReference type="NCBI Taxonomy" id="420275"/>
    <lineage>
        <taxon>Eukaryota</taxon>
        <taxon>Sar</taxon>
        <taxon>Stramenopiles</taxon>
        <taxon>Ochrophyta</taxon>
        <taxon>Bacillariophyta</taxon>
        <taxon>Coscinodiscophyceae</taxon>
        <taxon>Chaetocerotophycidae</taxon>
        <taxon>Chaetocerotales</taxon>
        <taxon>Attheyaceae</taxon>
        <taxon>Attheya</taxon>
    </lineage>
</organism>
<dbReference type="GO" id="GO:0008289">
    <property type="term" value="F:lipid binding"/>
    <property type="evidence" value="ECO:0007669"/>
    <property type="project" value="UniProtKB-KW"/>
</dbReference>
<evidence type="ECO:0000256" key="6">
    <source>
        <dbReference type="SAM" id="Phobius"/>
    </source>
</evidence>
<sequence>MLIIEPRLATQRGTVARKQFHLSTEYANPRMPTLHRCPLDLQTFAFSPPNLQLPCMALQMHPSGAGYYNAAAAVLPSSAAAVGAVSFLRLLMAFVAGGLFFSTAIAAVGTCYAVGMDNVNRIWELVQLVIRRVWASFAVAVGAAKSTLTGSQTKKWKWRDAWEVLRRQLVETRRTAVEGVEAIRLEANLYAAVVGAPGLIPLQYAVDRLMPLSISAALEQSLRETLAGVKNRNIKKITLSEFTAGSESPQLITARVYDLGADAMAFDCDVNWNSDVQAKINVITAGGMARVPVSIRNVSFNGVVRIILSPLIKEQPGFGALLVSLPSLPKIGLDVRVAGGEITRVPWLRSELMAAIEKGMSEELLWPHRLVIPSMIPTTTSKPRPILSKAELDGLFQSDPLLRAEHAVINTPALRDSVLRAKPDPTLLKSFMNIFVKDDNNKEKNDTAIQ</sequence>
<reference evidence="8" key="1">
    <citation type="submission" date="2021-01" db="EMBL/GenBank/DDBJ databases">
        <authorList>
            <person name="Corre E."/>
            <person name="Pelletier E."/>
            <person name="Niang G."/>
            <person name="Scheremetjew M."/>
            <person name="Finn R."/>
            <person name="Kale V."/>
            <person name="Holt S."/>
            <person name="Cochrane G."/>
            <person name="Meng A."/>
            <person name="Brown T."/>
            <person name="Cohen L."/>
        </authorList>
    </citation>
    <scope>NUCLEOTIDE SEQUENCE</scope>
    <source>
        <strain evidence="8">CCMP2084</strain>
    </source>
</reference>
<dbReference type="InterPro" id="IPR031468">
    <property type="entry name" value="SMP_LBD"/>
</dbReference>
<keyword evidence="6" id="KW-0812">Transmembrane</keyword>
<dbReference type="PANTHER" id="PTHR10774">
    <property type="entry name" value="EXTENDED SYNAPTOTAGMIN-RELATED"/>
    <property type="match status" value="1"/>
</dbReference>
<feature type="transmembrane region" description="Helical" evidence="6">
    <location>
        <begin position="94"/>
        <end position="115"/>
    </location>
</feature>
<dbReference type="InterPro" id="IPR045050">
    <property type="entry name" value="Synaptotagmin_plant"/>
</dbReference>
<protein>
    <recommendedName>
        <fullName evidence="7">SMP-LTD domain-containing protein</fullName>
    </recommendedName>
</protein>
<keyword evidence="5 6" id="KW-0472">Membrane</keyword>
<name>A0A7S2XNR6_9STRA</name>
<keyword evidence="2" id="KW-0813">Transport</keyword>
<evidence type="ECO:0000259" key="7">
    <source>
        <dbReference type="PROSITE" id="PS51847"/>
    </source>
</evidence>
<evidence type="ECO:0000256" key="4">
    <source>
        <dbReference type="ARBA" id="ARBA00023121"/>
    </source>
</evidence>
<accession>A0A7S2XNR6</accession>
<dbReference type="EMBL" id="HBHQ01015683">
    <property type="protein sequence ID" value="CAD9818633.1"/>
    <property type="molecule type" value="Transcribed_RNA"/>
</dbReference>
<proteinExistence type="predicted"/>
<evidence type="ECO:0000256" key="1">
    <source>
        <dbReference type="ARBA" id="ARBA00004370"/>
    </source>
</evidence>
<evidence type="ECO:0000256" key="5">
    <source>
        <dbReference type="ARBA" id="ARBA00023136"/>
    </source>
</evidence>
<feature type="transmembrane region" description="Helical" evidence="6">
    <location>
        <begin position="66"/>
        <end position="88"/>
    </location>
</feature>
<dbReference type="GO" id="GO:0006869">
    <property type="term" value="P:lipid transport"/>
    <property type="evidence" value="ECO:0007669"/>
    <property type="project" value="UniProtKB-KW"/>
</dbReference>
<evidence type="ECO:0000256" key="3">
    <source>
        <dbReference type="ARBA" id="ARBA00023055"/>
    </source>
</evidence>
<feature type="domain" description="SMP-LTD" evidence="7">
    <location>
        <begin position="183"/>
        <end position="375"/>
    </location>
</feature>
<dbReference type="AlphaFoldDB" id="A0A7S2XNR6"/>
<keyword evidence="4" id="KW-0446">Lipid-binding</keyword>
<evidence type="ECO:0000313" key="8">
    <source>
        <dbReference type="EMBL" id="CAD9818633.1"/>
    </source>
</evidence>
<dbReference type="PANTHER" id="PTHR10774:SF190">
    <property type="entry name" value="C2 CALCIUM_LIPID-BINDING ENDONUCLEASE_EXONUCLEASE_PHOSPHATASE-RELATED"/>
    <property type="match status" value="1"/>
</dbReference>